<organism evidence="4 5">
    <name type="scientific">Herminiimonas contaminans</name>
    <dbReference type="NCBI Taxonomy" id="1111140"/>
    <lineage>
        <taxon>Bacteria</taxon>
        <taxon>Pseudomonadati</taxon>
        <taxon>Pseudomonadota</taxon>
        <taxon>Betaproteobacteria</taxon>
        <taxon>Burkholderiales</taxon>
        <taxon>Oxalobacteraceae</taxon>
        <taxon>Herminiimonas</taxon>
    </lineage>
</organism>
<keyword evidence="5" id="KW-1185">Reference proteome</keyword>
<keyword evidence="1" id="KW-0808">Transferase</keyword>
<accession>A0ABS0EWF3</accession>
<dbReference type="PANTHER" id="PTHR10908">
    <property type="entry name" value="SEROTONIN N-ACETYLTRANSFERASE"/>
    <property type="match status" value="1"/>
</dbReference>
<proteinExistence type="predicted"/>
<feature type="domain" description="N-acetyltransferase" evidence="3">
    <location>
        <begin position="4"/>
        <end position="180"/>
    </location>
</feature>
<dbReference type="InterPro" id="IPR051635">
    <property type="entry name" value="SNAT-like"/>
</dbReference>
<evidence type="ECO:0000313" key="4">
    <source>
        <dbReference type="EMBL" id="MBF8179172.1"/>
    </source>
</evidence>
<dbReference type="Proteomes" id="UP000657372">
    <property type="component" value="Unassembled WGS sequence"/>
</dbReference>
<dbReference type="EMBL" id="JADOEL010000016">
    <property type="protein sequence ID" value="MBF8179172.1"/>
    <property type="molecule type" value="Genomic_DNA"/>
</dbReference>
<protein>
    <submittedName>
        <fullName evidence="4">N-acetyltransferase</fullName>
    </submittedName>
</protein>
<keyword evidence="2" id="KW-0012">Acyltransferase</keyword>
<reference evidence="4 5" key="1">
    <citation type="submission" date="2020-11" db="EMBL/GenBank/DDBJ databases">
        <title>WGS of Herminiimonas contaminans strain Marseille-Q4544 isolated from planarians Schmidtea mediterranea.</title>
        <authorList>
            <person name="Kangale L."/>
        </authorList>
    </citation>
    <scope>NUCLEOTIDE SEQUENCE [LARGE SCALE GENOMIC DNA]</scope>
    <source>
        <strain evidence="4 5">Marseille-Q4544</strain>
    </source>
</reference>
<dbReference type="InterPro" id="IPR000182">
    <property type="entry name" value="GNAT_dom"/>
</dbReference>
<dbReference type="PROSITE" id="PS51186">
    <property type="entry name" value="GNAT"/>
    <property type="match status" value="1"/>
</dbReference>
<sequence>MHKLNIRAARHDDIDRIMELEDDGFHQRIQEDKSVMLERMQHFPAGFLVLVNDSDLATGYLCSELWDSDGSLQESAFALGHDIKDTHRSNGSQLYISSMTVAREYRGSGLGKKFFQQSVHMLRTELAQLRGSILLLSAEWTGAHKIYQDSGYTEIARLKDFFAAIATHDADAIIMQTQFSEQR</sequence>
<evidence type="ECO:0000313" key="5">
    <source>
        <dbReference type="Proteomes" id="UP000657372"/>
    </source>
</evidence>
<dbReference type="Gene3D" id="3.40.630.30">
    <property type="match status" value="1"/>
</dbReference>
<dbReference type="PANTHER" id="PTHR10908:SF0">
    <property type="entry name" value="SEROTONIN N-ACETYLTRANSFERASE"/>
    <property type="match status" value="1"/>
</dbReference>
<dbReference type="InterPro" id="IPR016181">
    <property type="entry name" value="Acyl_CoA_acyltransferase"/>
</dbReference>
<evidence type="ECO:0000256" key="1">
    <source>
        <dbReference type="ARBA" id="ARBA00022679"/>
    </source>
</evidence>
<dbReference type="CDD" id="cd04301">
    <property type="entry name" value="NAT_SF"/>
    <property type="match status" value="1"/>
</dbReference>
<dbReference type="SUPFAM" id="SSF55729">
    <property type="entry name" value="Acyl-CoA N-acyltransferases (Nat)"/>
    <property type="match status" value="1"/>
</dbReference>
<evidence type="ECO:0000256" key="2">
    <source>
        <dbReference type="ARBA" id="ARBA00023315"/>
    </source>
</evidence>
<name>A0ABS0EWF3_9BURK</name>
<comment type="caution">
    <text evidence="4">The sequence shown here is derived from an EMBL/GenBank/DDBJ whole genome shotgun (WGS) entry which is preliminary data.</text>
</comment>
<gene>
    <name evidence="4" type="ORF">IXC47_15925</name>
</gene>
<evidence type="ECO:0000259" key="3">
    <source>
        <dbReference type="PROSITE" id="PS51186"/>
    </source>
</evidence>
<dbReference type="RefSeq" id="WP_195876290.1">
    <property type="nucleotide sequence ID" value="NZ_JADOEL010000016.1"/>
</dbReference>
<dbReference type="Pfam" id="PF00583">
    <property type="entry name" value="Acetyltransf_1"/>
    <property type="match status" value="1"/>
</dbReference>